<keyword evidence="2" id="KW-1185">Reference proteome</keyword>
<sequence length="115" mass="13235">MDFTQEDREALNQVWMSQKAKMRLTQMEMVKRLGLSQLEFSKLLRGVTPLSMTFVSEFCEQLHVDPRKVIPSLVQNNLATPKEVHLTSKMSVDGEIQRAYIEGNSVIVEYVHRAP</sequence>
<accession>A0ABM8ZZ92</accession>
<dbReference type="SUPFAM" id="SSF47413">
    <property type="entry name" value="lambda repressor-like DNA-binding domains"/>
    <property type="match status" value="1"/>
</dbReference>
<comment type="caution">
    <text evidence="1">The sequence shown here is derived from an EMBL/GenBank/DDBJ whole genome shotgun (WGS) entry which is preliminary data.</text>
</comment>
<protein>
    <recommendedName>
        <fullName evidence="3">HTH cro/C1-type domain-containing protein</fullName>
    </recommendedName>
</protein>
<reference evidence="1" key="1">
    <citation type="submission" date="2021-11" db="EMBL/GenBank/DDBJ databases">
        <authorList>
            <person name="Rodrigo-Torres L."/>
            <person name="Arahal R. D."/>
            <person name="Lucena T."/>
        </authorList>
    </citation>
    <scope>NUCLEOTIDE SEQUENCE</scope>
    <source>
        <strain evidence="1">CECT 7928</strain>
    </source>
</reference>
<dbReference type="Gene3D" id="1.10.260.40">
    <property type="entry name" value="lambda repressor-like DNA-binding domains"/>
    <property type="match status" value="1"/>
</dbReference>
<dbReference type="Proteomes" id="UP000838748">
    <property type="component" value="Unassembled WGS sequence"/>
</dbReference>
<evidence type="ECO:0000313" key="2">
    <source>
        <dbReference type="Proteomes" id="UP000838748"/>
    </source>
</evidence>
<evidence type="ECO:0000313" key="1">
    <source>
        <dbReference type="EMBL" id="CAH0536359.1"/>
    </source>
</evidence>
<organism evidence="1 2">
    <name type="scientific">Vibrio marisflavi CECT 7928</name>
    <dbReference type="NCBI Taxonomy" id="634439"/>
    <lineage>
        <taxon>Bacteria</taxon>
        <taxon>Pseudomonadati</taxon>
        <taxon>Pseudomonadota</taxon>
        <taxon>Gammaproteobacteria</taxon>
        <taxon>Vibrionales</taxon>
        <taxon>Vibrionaceae</taxon>
        <taxon>Vibrio</taxon>
    </lineage>
</organism>
<proteinExistence type="predicted"/>
<dbReference type="EMBL" id="CAKLDM010000001">
    <property type="protein sequence ID" value="CAH0536359.1"/>
    <property type="molecule type" value="Genomic_DNA"/>
</dbReference>
<dbReference type="RefSeq" id="WP_237359783.1">
    <property type="nucleotide sequence ID" value="NZ_CAKLDM010000001.1"/>
</dbReference>
<name>A0ABM8ZZ92_9VIBR</name>
<evidence type="ECO:0008006" key="3">
    <source>
        <dbReference type="Google" id="ProtNLM"/>
    </source>
</evidence>
<dbReference type="InterPro" id="IPR010982">
    <property type="entry name" value="Lambda_DNA-bd_dom_sf"/>
</dbReference>
<gene>
    <name evidence="1" type="ORF">VMF7928_00372</name>
</gene>